<dbReference type="PANTHER" id="PTHR24221">
    <property type="entry name" value="ATP-BINDING CASSETTE SUB-FAMILY B"/>
    <property type="match status" value="1"/>
</dbReference>
<dbReference type="FunFam" id="3.40.50.300:FF:000299">
    <property type="entry name" value="ABC transporter ATP-binding protein/permease"/>
    <property type="match status" value="1"/>
</dbReference>
<keyword evidence="3" id="KW-1003">Cell membrane</keyword>
<keyword evidence="8 9" id="KW-0472">Membrane</keyword>
<evidence type="ECO:0000256" key="9">
    <source>
        <dbReference type="SAM" id="Phobius"/>
    </source>
</evidence>
<evidence type="ECO:0000256" key="3">
    <source>
        <dbReference type="ARBA" id="ARBA00022475"/>
    </source>
</evidence>
<feature type="transmembrane region" description="Helical" evidence="9">
    <location>
        <begin position="208"/>
        <end position="227"/>
    </location>
</feature>
<evidence type="ECO:0000313" key="14">
    <source>
        <dbReference type="Proteomes" id="UP000541636"/>
    </source>
</evidence>
<dbReference type="Gene3D" id="3.90.70.10">
    <property type="entry name" value="Cysteine proteinases"/>
    <property type="match status" value="1"/>
</dbReference>
<keyword evidence="7 9" id="KW-1133">Transmembrane helix</keyword>
<gene>
    <name evidence="13" type="ORF">HF690_07455</name>
</gene>
<dbReference type="InterPro" id="IPR003439">
    <property type="entry name" value="ABC_transporter-like_ATP-bd"/>
</dbReference>
<dbReference type="RefSeq" id="WP_168609009.1">
    <property type="nucleotide sequence ID" value="NZ_JAAZQD010000003.1"/>
</dbReference>
<dbReference type="PROSITE" id="PS50929">
    <property type="entry name" value="ABC_TM1F"/>
    <property type="match status" value="1"/>
</dbReference>
<reference evidence="13 14" key="1">
    <citation type="journal article" date="2017" name="Int. J. Syst. Evol. Microbiol.">
        <title>Oleiagrimonas citrea sp. nov., a marine bacterium isolated from tidal flat sediment and emended description of the genus Oleiagrimonas Fang et al. 2015 and Oleiagrimonas soli.</title>
        <authorList>
            <person name="Yang S.H."/>
            <person name="Seo H.S."/>
            <person name="Seong C.N."/>
            <person name="Kwon K.K."/>
        </authorList>
    </citation>
    <scope>NUCLEOTIDE SEQUENCE [LARGE SCALE GENOMIC DNA]</scope>
    <source>
        <strain evidence="13 14">MEBiC09124</strain>
    </source>
</reference>
<dbReference type="PROSITE" id="PS50893">
    <property type="entry name" value="ABC_TRANSPORTER_2"/>
    <property type="match status" value="1"/>
</dbReference>
<protein>
    <submittedName>
        <fullName evidence="13">Peptidase domain-containing ABC transporter</fullName>
    </submittedName>
</protein>
<keyword evidence="14" id="KW-1185">Reference proteome</keyword>
<dbReference type="Pfam" id="PF00664">
    <property type="entry name" value="ABC_membrane"/>
    <property type="match status" value="1"/>
</dbReference>
<evidence type="ECO:0000256" key="7">
    <source>
        <dbReference type="ARBA" id="ARBA00022989"/>
    </source>
</evidence>
<feature type="domain" description="ABC transporter" evidence="10">
    <location>
        <begin position="488"/>
        <end position="711"/>
    </location>
</feature>
<feature type="transmembrane region" description="Helical" evidence="9">
    <location>
        <begin position="296"/>
        <end position="326"/>
    </location>
</feature>
<dbReference type="SMART" id="SM00382">
    <property type="entry name" value="AAA"/>
    <property type="match status" value="1"/>
</dbReference>
<evidence type="ECO:0000256" key="6">
    <source>
        <dbReference type="ARBA" id="ARBA00022840"/>
    </source>
</evidence>
<dbReference type="InterPro" id="IPR033838">
    <property type="entry name" value="CvaB_peptidase"/>
</dbReference>
<evidence type="ECO:0000313" key="13">
    <source>
        <dbReference type="EMBL" id="NKZ38795.1"/>
    </source>
</evidence>
<dbReference type="InterPro" id="IPR027417">
    <property type="entry name" value="P-loop_NTPase"/>
</dbReference>
<evidence type="ECO:0000259" key="12">
    <source>
        <dbReference type="PROSITE" id="PS50990"/>
    </source>
</evidence>
<dbReference type="InterPro" id="IPR017871">
    <property type="entry name" value="ABC_transporter-like_CS"/>
</dbReference>
<dbReference type="GO" id="GO:0005886">
    <property type="term" value="C:plasma membrane"/>
    <property type="evidence" value="ECO:0007669"/>
    <property type="project" value="UniProtKB-SubCell"/>
</dbReference>
<keyword evidence="6" id="KW-0067">ATP-binding</keyword>
<dbReference type="InterPro" id="IPR039421">
    <property type="entry name" value="Type_1_exporter"/>
</dbReference>
<dbReference type="GO" id="GO:0016887">
    <property type="term" value="F:ATP hydrolysis activity"/>
    <property type="evidence" value="ECO:0007669"/>
    <property type="project" value="InterPro"/>
</dbReference>
<dbReference type="GO" id="GO:0005524">
    <property type="term" value="F:ATP binding"/>
    <property type="evidence" value="ECO:0007669"/>
    <property type="project" value="UniProtKB-KW"/>
</dbReference>
<dbReference type="InterPro" id="IPR003593">
    <property type="entry name" value="AAA+_ATPase"/>
</dbReference>
<evidence type="ECO:0000259" key="10">
    <source>
        <dbReference type="PROSITE" id="PS50893"/>
    </source>
</evidence>
<dbReference type="GO" id="GO:0006508">
    <property type="term" value="P:proteolysis"/>
    <property type="evidence" value="ECO:0007669"/>
    <property type="project" value="InterPro"/>
</dbReference>
<dbReference type="Proteomes" id="UP000541636">
    <property type="component" value="Unassembled WGS sequence"/>
</dbReference>
<proteinExistence type="predicted"/>
<dbReference type="PROSITE" id="PS50990">
    <property type="entry name" value="PEPTIDASE_C39"/>
    <property type="match status" value="1"/>
</dbReference>
<dbReference type="AlphaFoldDB" id="A0A846ZKG2"/>
<dbReference type="Pfam" id="PF03412">
    <property type="entry name" value="Peptidase_C39"/>
    <property type="match status" value="1"/>
</dbReference>
<evidence type="ECO:0000256" key="1">
    <source>
        <dbReference type="ARBA" id="ARBA00004651"/>
    </source>
</evidence>
<dbReference type="EMBL" id="JAAZQD010000003">
    <property type="protein sequence ID" value="NKZ38795.1"/>
    <property type="molecule type" value="Genomic_DNA"/>
</dbReference>
<dbReference type="CDD" id="cd02419">
    <property type="entry name" value="Peptidase_C39C"/>
    <property type="match status" value="1"/>
</dbReference>
<feature type="domain" description="ABC transmembrane type-1" evidence="11">
    <location>
        <begin position="174"/>
        <end position="440"/>
    </location>
</feature>
<dbReference type="SUPFAM" id="SSF52540">
    <property type="entry name" value="P-loop containing nucleoside triphosphate hydrolases"/>
    <property type="match status" value="1"/>
</dbReference>
<evidence type="ECO:0000256" key="2">
    <source>
        <dbReference type="ARBA" id="ARBA00022448"/>
    </source>
</evidence>
<dbReference type="Gene3D" id="1.20.1560.10">
    <property type="entry name" value="ABC transporter type 1, transmembrane domain"/>
    <property type="match status" value="1"/>
</dbReference>
<evidence type="ECO:0000259" key="11">
    <source>
        <dbReference type="PROSITE" id="PS50929"/>
    </source>
</evidence>
<name>A0A846ZKG2_9GAMM</name>
<evidence type="ECO:0000256" key="5">
    <source>
        <dbReference type="ARBA" id="ARBA00022741"/>
    </source>
</evidence>
<comment type="subcellular location">
    <subcellularLocation>
        <location evidence="1">Cell membrane</location>
        <topology evidence="1">Multi-pass membrane protein</topology>
    </subcellularLocation>
</comment>
<keyword evidence="4 9" id="KW-0812">Transmembrane</keyword>
<sequence>MYAILDDIKKRLLSRKRLPLIMQNEAAECGLACIAMIARYHGHDVDLASLRRRFNSSLKGINLHDLIEFANKLDLDTRPLRVDIDSLRFISLPCILHWDMNHFVVLHGLGKNKFEVYDPAQGGCVYTADELSEHFTGVVVEVKPAANFKPVHERESVSLFSLLGSIVGLKRSAILLLGLALAIEILGLLLPLQMQLVIDQVLTSTDTALLLTLGFAFSLVIILQSALKFARGWVLTWVGASINVQWVTNLFGHLLKLPLDFFHRRHIGDVLSRFNSVTAVQNTLTSSFIESVLDGLMSIVALLILFLYSGKLTGIVVSAFIVYLAARMILYKYMWRVHEERIVYRARQQTELMESVRGVQAIKLANKQALRNAKLMSATYEAARRDLKSQRIDIAFNALSKSISAGGRVFLVTVGAYLVIKANFTLGMLVAFLVIADQFMVKGGALIDKFIEFRMLKLHAERISDIALAEEEAFASSAYSGADPDPTLVMESISFRYSDSDPWLFDRYSLKICEGESVAIIGPSGCGKSTLAKLMLGLLNPCDGKISVGGVDIRVLGMNRYRGMVAVVMQDDNLFAGSIADNISFFDQQANFEDVCEAARAAGIFDEISVMPMGFETLVGDMGSSLSGGQKQRIILARALYRKPKILVLDEATSHLDVRLEKYVNSAIQKMNMTRIVIAHRPETIASADRVIDLGALGMQKVSVPEGVANLA</sequence>
<dbReference type="GO" id="GO:0008234">
    <property type="term" value="F:cysteine-type peptidase activity"/>
    <property type="evidence" value="ECO:0007669"/>
    <property type="project" value="InterPro"/>
</dbReference>
<feature type="domain" description="Peptidase C39" evidence="12">
    <location>
        <begin position="23"/>
        <end position="142"/>
    </location>
</feature>
<keyword evidence="2" id="KW-0813">Transport</keyword>
<dbReference type="InterPro" id="IPR011527">
    <property type="entry name" value="ABC1_TM_dom"/>
</dbReference>
<dbReference type="CDD" id="cd18567">
    <property type="entry name" value="ABC_6TM_CvaB_RaxB_like"/>
    <property type="match status" value="1"/>
</dbReference>
<dbReference type="GO" id="GO:0034040">
    <property type="term" value="F:ATPase-coupled lipid transmembrane transporter activity"/>
    <property type="evidence" value="ECO:0007669"/>
    <property type="project" value="TreeGrafter"/>
</dbReference>
<accession>A0A846ZKG2</accession>
<organism evidence="13 14">
    <name type="scientific">Oleiagrimonas citrea</name>
    <dbReference type="NCBI Taxonomy" id="1665687"/>
    <lineage>
        <taxon>Bacteria</taxon>
        <taxon>Pseudomonadati</taxon>
        <taxon>Pseudomonadota</taxon>
        <taxon>Gammaproteobacteria</taxon>
        <taxon>Lysobacterales</taxon>
        <taxon>Rhodanobacteraceae</taxon>
        <taxon>Oleiagrimonas</taxon>
    </lineage>
</organism>
<evidence type="ECO:0000256" key="8">
    <source>
        <dbReference type="ARBA" id="ARBA00023136"/>
    </source>
</evidence>
<dbReference type="SUPFAM" id="SSF90123">
    <property type="entry name" value="ABC transporter transmembrane region"/>
    <property type="match status" value="1"/>
</dbReference>
<feature type="transmembrane region" description="Helical" evidence="9">
    <location>
        <begin position="173"/>
        <end position="196"/>
    </location>
</feature>
<dbReference type="Gene3D" id="3.40.50.300">
    <property type="entry name" value="P-loop containing nucleotide triphosphate hydrolases"/>
    <property type="match status" value="1"/>
</dbReference>
<evidence type="ECO:0000256" key="4">
    <source>
        <dbReference type="ARBA" id="ARBA00022692"/>
    </source>
</evidence>
<dbReference type="InterPro" id="IPR005074">
    <property type="entry name" value="Peptidase_C39"/>
</dbReference>
<feature type="transmembrane region" description="Helical" evidence="9">
    <location>
        <begin position="234"/>
        <end position="255"/>
    </location>
</feature>
<comment type="caution">
    <text evidence="13">The sequence shown here is derived from an EMBL/GenBank/DDBJ whole genome shotgun (WGS) entry which is preliminary data.</text>
</comment>
<dbReference type="GO" id="GO:0140359">
    <property type="term" value="F:ABC-type transporter activity"/>
    <property type="evidence" value="ECO:0007669"/>
    <property type="project" value="InterPro"/>
</dbReference>
<dbReference type="Pfam" id="PF00005">
    <property type="entry name" value="ABC_tran"/>
    <property type="match status" value="1"/>
</dbReference>
<keyword evidence="5" id="KW-0547">Nucleotide-binding</keyword>
<dbReference type="PANTHER" id="PTHR24221:SF606">
    <property type="entry name" value="COLICIN V SECRETION-PROCESSING ATP-BINDING PROTEIN"/>
    <property type="match status" value="1"/>
</dbReference>
<dbReference type="InterPro" id="IPR036640">
    <property type="entry name" value="ABC1_TM_sf"/>
</dbReference>
<dbReference type="PROSITE" id="PS00211">
    <property type="entry name" value="ABC_TRANSPORTER_1"/>
    <property type="match status" value="1"/>
</dbReference>